<keyword evidence="2" id="KW-1185">Reference proteome</keyword>
<name>A0ABD2Z1T1_9GENT</name>
<reference evidence="1 2" key="1">
    <citation type="submission" date="2024-11" db="EMBL/GenBank/DDBJ databases">
        <title>A near-complete genome assembly of Cinchona calisaya.</title>
        <authorList>
            <person name="Lian D.C."/>
            <person name="Zhao X.W."/>
            <person name="Wei L."/>
        </authorList>
    </citation>
    <scope>NUCLEOTIDE SEQUENCE [LARGE SCALE GENOMIC DNA]</scope>
    <source>
        <tissue evidence="1">Nenye</tissue>
    </source>
</reference>
<accession>A0ABD2Z1T1</accession>
<organism evidence="1 2">
    <name type="scientific">Cinchona calisaya</name>
    <dbReference type="NCBI Taxonomy" id="153742"/>
    <lineage>
        <taxon>Eukaryota</taxon>
        <taxon>Viridiplantae</taxon>
        <taxon>Streptophyta</taxon>
        <taxon>Embryophyta</taxon>
        <taxon>Tracheophyta</taxon>
        <taxon>Spermatophyta</taxon>
        <taxon>Magnoliopsida</taxon>
        <taxon>eudicotyledons</taxon>
        <taxon>Gunneridae</taxon>
        <taxon>Pentapetalae</taxon>
        <taxon>asterids</taxon>
        <taxon>lamiids</taxon>
        <taxon>Gentianales</taxon>
        <taxon>Rubiaceae</taxon>
        <taxon>Cinchonoideae</taxon>
        <taxon>Cinchoneae</taxon>
        <taxon>Cinchona</taxon>
    </lineage>
</organism>
<proteinExistence type="predicted"/>
<protein>
    <submittedName>
        <fullName evidence="1">Uncharacterized protein</fullName>
    </submittedName>
</protein>
<evidence type="ECO:0000313" key="1">
    <source>
        <dbReference type="EMBL" id="KAL3513346.1"/>
    </source>
</evidence>
<comment type="caution">
    <text evidence="1">The sequence shown here is derived from an EMBL/GenBank/DDBJ whole genome shotgun (WGS) entry which is preliminary data.</text>
</comment>
<evidence type="ECO:0000313" key="2">
    <source>
        <dbReference type="Proteomes" id="UP001630127"/>
    </source>
</evidence>
<dbReference type="EMBL" id="JBJUIK010000011">
    <property type="protein sequence ID" value="KAL3513346.1"/>
    <property type="molecule type" value="Genomic_DNA"/>
</dbReference>
<sequence>MVDSLMSVKIDSVPLPGPRVVDLSDHSRAFIGMVDDSVAVVQVNTGAALIDNVHLPYTNVQRQGILEFVVLDVRRLR</sequence>
<gene>
    <name evidence="1" type="ORF">ACH5RR_026063</name>
</gene>
<dbReference type="AlphaFoldDB" id="A0ABD2Z1T1"/>
<dbReference type="Proteomes" id="UP001630127">
    <property type="component" value="Unassembled WGS sequence"/>
</dbReference>